<organism evidence="1 2">
    <name type="scientific">Pagothenia borchgrevinki</name>
    <name type="common">Bald rockcod</name>
    <name type="synonym">Trematomus borchgrevinki</name>
    <dbReference type="NCBI Taxonomy" id="8213"/>
    <lineage>
        <taxon>Eukaryota</taxon>
        <taxon>Metazoa</taxon>
        <taxon>Chordata</taxon>
        <taxon>Craniata</taxon>
        <taxon>Vertebrata</taxon>
        <taxon>Euteleostomi</taxon>
        <taxon>Actinopterygii</taxon>
        <taxon>Neopterygii</taxon>
        <taxon>Teleostei</taxon>
        <taxon>Neoteleostei</taxon>
        <taxon>Acanthomorphata</taxon>
        <taxon>Eupercaria</taxon>
        <taxon>Perciformes</taxon>
        <taxon>Notothenioidei</taxon>
        <taxon>Nototheniidae</taxon>
        <taxon>Pagothenia</taxon>
    </lineage>
</organism>
<evidence type="ECO:0008006" key="3">
    <source>
        <dbReference type="Google" id="ProtNLM"/>
    </source>
</evidence>
<evidence type="ECO:0000313" key="1">
    <source>
        <dbReference type="EMBL" id="KAL3063663.1"/>
    </source>
</evidence>
<gene>
    <name evidence="1" type="ORF">OYC64_000071</name>
</gene>
<reference evidence="1 2" key="2">
    <citation type="journal article" date="2024" name="G3 (Bethesda)">
        <title>The genome of the cryopelagic Antarctic bald notothen, Trematomus borchgrevinki.</title>
        <authorList>
            <person name="Rayamajhi N."/>
            <person name="Rivera-Colon A.G."/>
            <person name="Minhas B.F."/>
            <person name="Cheng C.C."/>
            <person name="Catchen J.M."/>
        </authorList>
    </citation>
    <scope>NUCLEOTIDE SEQUENCE [LARGE SCALE GENOMIC DNA]</scope>
    <source>
        <strain evidence="1">AGRC-2024</strain>
    </source>
</reference>
<dbReference type="EMBL" id="JBIYXZ010002070">
    <property type="protein sequence ID" value="KAL3063663.1"/>
    <property type="molecule type" value="Genomic_DNA"/>
</dbReference>
<name>A0ABD2HF15_PAGBO</name>
<dbReference type="Proteomes" id="UP001619887">
    <property type="component" value="Unassembled WGS sequence"/>
</dbReference>
<dbReference type="InterPro" id="IPR036397">
    <property type="entry name" value="RNaseH_sf"/>
</dbReference>
<comment type="caution">
    <text evidence="1">The sequence shown here is derived from an EMBL/GenBank/DDBJ whole genome shotgun (WGS) entry which is preliminary data.</text>
</comment>
<dbReference type="AlphaFoldDB" id="A0ABD2HF15"/>
<protein>
    <recommendedName>
        <fullName evidence="3">Tc1-like transposase DDE domain-containing protein</fullName>
    </recommendedName>
</protein>
<keyword evidence="2" id="KW-1185">Reference proteome</keyword>
<sequence length="88" mass="10352">MEWPSQSPDLNPIENMWRELKLPEAKHQPQNLQDLERIFREGWTKILPEMCTNLVTNYKKRLTSVRPTRVSPPSTKTCFAKGSNTYFT</sequence>
<dbReference type="Gene3D" id="3.30.420.10">
    <property type="entry name" value="Ribonuclease H-like superfamily/Ribonuclease H"/>
    <property type="match status" value="1"/>
</dbReference>
<proteinExistence type="predicted"/>
<evidence type="ECO:0000313" key="2">
    <source>
        <dbReference type="Proteomes" id="UP001619887"/>
    </source>
</evidence>
<accession>A0ABD2HF15</accession>
<reference evidence="1 2" key="1">
    <citation type="journal article" date="2022" name="G3 (Bethesda)">
        <title>Evaluating Illumina-, Nanopore-, and PacBio-based genome assembly strategies with the bald notothen, Trematomus borchgrevinki.</title>
        <authorList>
            <person name="Rayamajhi N."/>
            <person name="Cheng C.C."/>
            <person name="Catchen J.M."/>
        </authorList>
    </citation>
    <scope>NUCLEOTIDE SEQUENCE [LARGE SCALE GENOMIC DNA]</scope>
    <source>
        <strain evidence="1">AGRC-2024</strain>
    </source>
</reference>